<keyword evidence="7" id="KW-0067">ATP-binding</keyword>
<dbReference type="HOGENOM" id="CLU_001666_1_1_1"/>
<reference evidence="10 12" key="1">
    <citation type="journal article" date="2012" name="Nature">
        <title>Algal genomes reveal evolutionary mosaicism and the fate of nucleomorphs.</title>
        <authorList>
            <consortium name="DOE Joint Genome Institute"/>
            <person name="Curtis B.A."/>
            <person name="Tanifuji G."/>
            <person name="Burki F."/>
            <person name="Gruber A."/>
            <person name="Irimia M."/>
            <person name="Maruyama S."/>
            <person name="Arias M.C."/>
            <person name="Ball S.G."/>
            <person name="Gile G.H."/>
            <person name="Hirakawa Y."/>
            <person name="Hopkins J.F."/>
            <person name="Kuo A."/>
            <person name="Rensing S.A."/>
            <person name="Schmutz J."/>
            <person name="Symeonidi A."/>
            <person name="Elias M."/>
            <person name="Eveleigh R.J."/>
            <person name="Herman E.K."/>
            <person name="Klute M.J."/>
            <person name="Nakayama T."/>
            <person name="Obornik M."/>
            <person name="Reyes-Prieto A."/>
            <person name="Armbrust E.V."/>
            <person name="Aves S.J."/>
            <person name="Beiko R.G."/>
            <person name="Coutinho P."/>
            <person name="Dacks J.B."/>
            <person name="Durnford D.G."/>
            <person name="Fast N.M."/>
            <person name="Green B.R."/>
            <person name="Grisdale C.J."/>
            <person name="Hempel F."/>
            <person name="Henrissat B."/>
            <person name="Hoppner M.P."/>
            <person name="Ishida K."/>
            <person name="Kim E."/>
            <person name="Koreny L."/>
            <person name="Kroth P.G."/>
            <person name="Liu Y."/>
            <person name="Malik S.B."/>
            <person name="Maier U.G."/>
            <person name="McRose D."/>
            <person name="Mock T."/>
            <person name="Neilson J.A."/>
            <person name="Onodera N.T."/>
            <person name="Poole A.M."/>
            <person name="Pritham E.J."/>
            <person name="Richards T.A."/>
            <person name="Rocap G."/>
            <person name="Roy S.W."/>
            <person name="Sarai C."/>
            <person name="Schaack S."/>
            <person name="Shirato S."/>
            <person name="Slamovits C.H."/>
            <person name="Spencer D.F."/>
            <person name="Suzuki S."/>
            <person name="Worden A.Z."/>
            <person name="Zauner S."/>
            <person name="Barry K."/>
            <person name="Bell C."/>
            <person name="Bharti A.K."/>
            <person name="Crow J.A."/>
            <person name="Grimwood J."/>
            <person name="Kramer R."/>
            <person name="Lindquist E."/>
            <person name="Lucas S."/>
            <person name="Salamov A."/>
            <person name="McFadden G.I."/>
            <person name="Lane C.E."/>
            <person name="Keeling P.J."/>
            <person name="Gray M.W."/>
            <person name="Grigoriev I.V."/>
            <person name="Archibald J.M."/>
        </authorList>
    </citation>
    <scope>NUCLEOTIDE SEQUENCE</scope>
    <source>
        <strain evidence="10 12">CCMP2712</strain>
    </source>
</reference>
<dbReference type="Pfam" id="PF13086">
    <property type="entry name" value="AAA_11"/>
    <property type="match status" value="1"/>
</dbReference>
<reference evidence="11" key="3">
    <citation type="submission" date="2016-03" db="UniProtKB">
        <authorList>
            <consortium name="EnsemblProtists"/>
        </authorList>
    </citation>
    <scope>IDENTIFICATION</scope>
</reference>
<dbReference type="PaxDb" id="55529-EKX32877"/>
<evidence type="ECO:0000313" key="11">
    <source>
        <dbReference type="EnsemblProtists" id="EKX32877"/>
    </source>
</evidence>
<dbReference type="Proteomes" id="UP000011087">
    <property type="component" value="Unassembled WGS sequence"/>
</dbReference>
<organism evidence="10">
    <name type="scientific">Guillardia theta (strain CCMP2712)</name>
    <name type="common">Cryptophyte</name>
    <dbReference type="NCBI Taxonomy" id="905079"/>
    <lineage>
        <taxon>Eukaryota</taxon>
        <taxon>Cryptophyceae</taxon>
        <taxon>Pyrenomonadales</taxon>
        <taxon>Geminigeraceae</taxon>
        <taxon>Guillardia</taxon>
    </lineage>
</organism>
<dbReference type="EnsemblProtists" id="EKX32877">
    <property type="protein sequence ID" value="EKX32877"/>
    <property type="gene ID" value="GUITHDRAFT_158951"/>
</dbReference>
<evidence type="ECO:0000256" key="4">
    <source>
        <dbReference type="ARBA" id="ARBA00022741"/>
    </source>
</evidence>
<dbReference type="GO" id="GO:0005694">
    <property type="term" value="C:chromosome"/>
    <property type="evidence" value="ECO:0007669"/>
    <property type="project" value="UniProtKB-ARBA"/>
</dbReference>
<dbReference type="PANTHER" id="PTHR45418">
    <property type="entry name" value="CANCER/TESTIS ANTIGEN 55"/>
    <property type="match status" value="1"/>
</dbReference>
<dbReference type="InterPro" id="IPR047187">
    <property type="entry name" value="SF1_C_Upf1"/>
</dbReference>
<evidence type="ECO:0000256" key="6">
    <source>
        <dbReference type="ARBA" id="ARBA00022806"/>
    </source>
</evidence>
<dbReference type="OrthoDB" id="6513042at2759"/>
<evidence type="ECO:0000313" key="12">
    <source>
        <dbReference type="Proteomes" id="UP000011087"/>
    </source>
</evidence>
<dbReference type="FunFam" id="3.40.50.300:FF:000326">
    <property type="entry name" value="P-loop containing nucleoside triphosphate hydrolase"/>
    <property type="match status" value="1"/>
</dbReference>
<dbReference type="eggNOG" id="KOG1804">
    <property type="taxonomic scope" value="Eukaryota"/>
</dbReference>
<dbReference type="InterPro" id="IPR027417">
    <property type="entry name" value="P-loop_NTPase"/>
</dbReference>
<dbReference type="GO" id="GO:0009507">
    <property type="term" value="C:chloroplast"/>
    <property type="evidence" value="ECO:0007669"/>
    <property type="project" value="UniProtKB-SubCell"/>
</dbReference>
<gene>
    <name evidence="10" type="ORF">GUITHDRAFT_158951</name>
</gene>
<protein>
    <submittedName>
        <fullName evidence="10 11">Uncharacterized protein</fullName>
    </submittedName>
</protein>
<dbReference type="KEGG" id="gtt:GUITHDRAFT_158951"/>
<evidence type="ECO:0000256" key="7">
    <source>
        <dbReference type="ARBA" id="ARBA00022840"/>
    </source>
</evidence>
<sequence length="315" mass="35227">MALYNHGVHRNHFDVVFMDEAGTAHEVEAAGAACALLGRSGKLVLAGDPKQLGPVVLSEPASQNGLSVSLLERLMEHDLYQLKNGEFDPSHVTMLQRNYRSHPAIIKFPSDRFYLGKLTAHGDERQVMSLADWEHLPCRGFPIIVKCVEGINEQEESSPSWFNTTECLEVVNYIQLLLSSRPDVLPSDIGVISPYDRQVKKIRQLITSKNIPQGELGIKVGTTELFQGLERRVIIISTVRSDPLLLQSDDRFNLGFVNSAKRFNVAVTRAQCLMIVIGNLKCLAKDSLWKDFLTYCNDHGALISDRSNHDRCCIL</sequence>
<dbReference type="GO" id="GO:0016787">
    <property type="term" value="F:hydrolase activity"/>
    <property type="evidence" value="ECO:0007669"/>
    <property type="project" value="UniProtKB-KW"/>
</dbReference>
<accession>L1I9W6</accession>
<dbReference type="Pfam" id="PF13087">
    <property type="entry name" value="AAA_12"/>
    <property type="match status" value="1"/>
</dbReference>
<keyword evidence="5" id="KW-0378">Hydrolase</keyword>
<feature type="domain" description="DNA2/NAM7 helicase-like C-terminal" evidence="9">
    <location>
        <begin position="66"/>
        <end position="280"/>
    </location>
</feature>
<dbReference type="EMBL" id="JH993167">
    <property type="protein sequence ID" value="EKX32877.1"/>
    <property type="molecule type" value="Genomic_DNA"/>
</dbReference>
<dbReference type="InterPro" id="IPR041677">
    <property type="entry name" value="DNA2/NAM7_AAA_11"/>
</dbReference>
<evidence type="ECO:0000256" key="1">
    <source>
        <dbReference type="ARBA" id="ARBA00004229"/>
    </source>
</evidence>
<keyword evidence="12" id="KW-1185">Reference proteome</keyword>
<dbReference type="GO" id="GO:0004386">
    <property type="term" value="F:helicase activity"/>
    <property type="evidence" value="ECO:0007669"/>
    <property type="project" value="UniProtKB-KW"/>
</dbReference>
<dbReference type="CDD" id="cd18808">
    <property type="entry name" value="SF1_C_Upf1"/>
    <property type="match status" value="1"/>
</dbReference>
<dbReference type="GeneID" id="17289607"/>
<proteinExistence type="predicted"/>
<dbReference type="OMA" id="ELCIPIN"/>
<evidence type="ECO:0000313" key="10">
    <source>
        <dbReference type="EMBL" id="EKX32877.1"/>
    </source>
</evidence>
<dbReference type="STRING" id="905079.L1I9W6"/>
<evidence type="ECO:0000259" key="8">
    <source>
        <dbReference type="Pfam" id="PF13086"/>
    </source>
</evidence>
<evidence type="ECO:0000259" key="9">
    <source>
        <dbReference type="Pfam" id="PF13087"/>
    </source>
</evidence>
<dbReference type="Gene3D" id="3.40.50.300">
    <property type="entry name" value="P-loop containing nucleotide triphosphate hydrolases"/>
    <property type="match status" value="2"/>
</dbReference>
<evidence type="ECO:0000256" key="3">
    <source>
        <dbReference type="ARBA" id="ARBA00022490"/>
    </source>
</evidence>
<dbReference type="AlphaFoldDB" id="L1I9W6"/>
<evidence type="ECO:0000256" key="2">
    <source>
        <dbReference type="ARBA" id="ARBA00004496"/>
    </source>
</evidence>
<dbReference type="InterPro" id="IPR041679">
    <property type="entry name" value="DNA2/NAM7-like_C"/>
</dbReference>
<name>L1I9W6_GUITC</name>
<evidence type="ECO:0000256" key="5">
    <source>
        <dbReference type="ARBA" id="ARBA00022801"/>
    </source>
</evidence>
<reference evidence="12" key="2">
    <citation type="submission" date="2012-11" db="EMBL/GenBank/DDBJ databases">
        <authorList>
            <person name="Kuo A."/>
            <person name="Curtis B.A."/>
            <person name="Tanifuji G."/>
            <person name="Burki F."/>
            <person name="Gruber A."/>
            <person name="Irimia M."/>
            <person name="Maruyama S."/>
            <person name="Arias M.C."/>
            <person name="Ball S.G."/>
            <person name="Gile G.H."/>
            <person name="Hirakawa Y."/>
            <person name="Hopkins J.F."/>
            <person name="Rensing S.A."/>
            <person name="Schmutz J."/>
            <person name="Symeonidi A."/>
            <person name="Elias M."/>
            <person name="Eveleigh R.J."/>
            <person name="Herman E.K."/>
            <person name="Klute M.J."/>
            <person name="Nakayama T."/>
            <person name="Obornik M."/>
            <person name="Reyes-Prieto A."/>
            <person name="Armbrust E.V."/>
            <person name="Aves S.J."/>
            <person name="Beiko R.G."/>
            <person name="Coutinho P."/>
            <person name="Dacks J.B."/>
            <person name="Durnford D.G."/>
            <person name="Fast N.M."/>
            <person name="Green B.R."/>
            <person name="Grisdale C."/>
            <person name="Hempe F."/>
            <person name="Henrissat B."/>
            <person name="Hoppner M.P."/>
            <person name="Ishida K.-I."/>
            <person name="Kim E."/>
            <person name="Koreny L."/>
            <person name="Kroth P.G."/>
            <person name="Liu Y."/>
            <person name="Malik S.-B."/>
            <person name="Maier U.G."/>
            <person name="McRose D."/>
            <person name="Mock T."/>
            <person name="Neilson J.A."/>
            <person name="Onodera N.T."/>
            <person name="Poole A.M."/>
            <person name="Pritham E.J."/>
            <person name="Richards T.A."/>
            <person name="Rocap G."/>
            <person name="Roy S.W."/>
            <person name="Sarai C."/>
            <person name="Schaack S."/>
            <person name="Shirato S."/>
            <person name="Slamovits C.H."/>
            <person name="Spencer D.F."/>
            <person name="Suzuki S."/>
            <person name="Worden A.Z."/>
            <person name="Zauner S."/>
            <person name="Barry K."/>
            <person name="Bell C."/>
            <person name="Bharti A.K."/>
            <person name="Crow J.A."/>
            <person name="Grimwood J."/>
            <person name="Kramer R."/>
            <person name="Lindquist E."/>
            <person name="Lucas S."/>
            <person name="Salamov A."/>
            <person name="McFadden G.I."/>
            <person name="Lane C.E."/>
            <person name="Keeling P.J."/>
            <person name="Gray M.W."/>
            <person name="Grigoriev I.V."/>
            <person name="Archibald J.M."/>
        </authorList>
    </citation>
    <scope>NUCLEOTIDE SEQUENCE</scope>
    <source>
        <strain evidence="12">CCMP2712</strain>
    </source>
</reference>
<feature type="domain" description="DNA2/NAM7 helicase helicase" evidence="8">
    <location>
        <begin position="12"/>
        <end position="59"/>
    </location>
</feature>
<keyword evidence="6" id="KW-0347">Helicase</keyword>
<keyword evidence="4" id="KW-0547">Nucleotide-binding</keyword>
<comment type="subcellular location">
    <subcellularLocation>
        <location evidence="2">Cytoplasm</location>
    </subcellularLocation>
    <subcellularLocation>
        <location evidence="1">Plastid</location>
        <location evidence="1">Chloroplast</location>
    </subcellularLocation>
</comment>
<dbReference type="SUPFAM" id="SSF52540">
    <property type="entry name" value="P-loop containing nucleoside triphosphate hydrolases"/>
    <property type="match status" value="1"/>
</dbReference>
<dbReference type="PANTHER" id="PTHR45418:SF1">
    <property type="entry name" value="CANCER_TESTIS ANTIGEN 55"/>
    <property type="match status" value="1"/>
</dbReference>
<dbReference type="RefSeq" id="XP_005819857.1">
    <property type="nucleotide sequence ID" value="XM_005819800.1"/>
</dbReference>
<keyword evidence="3" id="KW-0963">Cytoplasm</keyword>
<dbReference type="GO" id="GO:0005524">
    <property type="term" value="F:ATP binding"/>
    <property type="evidence" value="ECO:0007669"/>
    <property type="project" value="UniProtKB-KW"/>
</dbReference>